<proteinExistence type="predicted"/>
<gene>
    <name evidence="7" type="ORF">AVEN_251307_1</name>
</gene>
<sequence length="140" mass="15708">MSFERIKESLCNPPVSTLYDYKKQVYLSADASSYGIGAMLYQIQYSSKRPIADASSTLSATERGYAQIERAALAVVWGCRKYIDYTVGLTVNIETDHKPLVNIFMHKALDVLSLRLQRNDANSYQVLYISGKDLVIANTL</sequence>
<keyword evidence="3" id="KW-0378">Hydrolase</keyword>
<evidence type="ECO:0000256" key="3">
    <source>
        <dbReference type="ARBA" id="ARBA00022759"/>
    </source>
</evidence>
<dbReference type="FunFam" id="3.10.20.370:FF:000001">
    <property type="entry name" value="Retrovirus-related Pol polyprotein from transposon 17.6-like protein"/>
    <property type="match status" value="1"/>
</dbReference>
<keyword evidence="3" id="KW-0255">Endonuclease</keyword>
<evidence type="ECO:0000259" key="6">
    <source>
        <dbReference type="Pfam" id="PF17919"/>
    </source>
</evidence>
<dbReference type="InterPro" id="IPR050951">
    <property type="entry name" value="Retrovirus_Pol_polyprotein"/>
</dbReference>
<keyword evidence="1" id="KW-0808">Transferase</keyword>
<organism evidence="7 8">
    <name type="scientific">Araneus ventricosus</name>
    <name type="common">Orbweaver spider</name>
    <name type="synonym">Epeira ventricosa</name>
    <dbReference type="NCBI Taxonomy" id="182803"/>
    <lineage>
        <taxon>Eukaryota</taxon>
        <taxon>Metazoa</taxon>
        <taxon>Ecdysozoa</taxon>
        <taxon>Arthropoda</taxon>
        <taxon>Chelicerata</taxon>
        <taxon>Arachnida</taxon>
        <taxon>Araneae</taxon>
        <taxon>Araneomorphae</taxon>
        <taxon>Entelegynae</taxon>
        <taxon>Araneoidea</taxon>
        <taxon>Araneidae</taxon>
        <taxon>Araneus</taxon>
    </lineage>
</organism>
<dbReference type="InterPro" id="IPR043502">
    <property type="entry name" value="DNA/RNA_pol_sf"/>
</dbReference>
<evidence type="ECO:0000313" key="8">
    <source>
        <dbReference type="Proteomes" id="UP000499080"/>
    </source>
</evidence>
<evidence type="ECO:0000256" key="4">
    <source>
        <dbReference type="ARBA" id="ARBA00022918"/>
    </source>
</evidence>
<dbReference type="AlphaFoldDB" id="A0A4Y1ZR22"/>
<keyword evidence="1" id="KW-0548">Nucleotidyltransferase</keyword>
<evidence type="ECO:0000256" key="2">
    <source>
        <dbReference type="ARBA" id="ARBA00022722"/>
    </source>
</evidence>
<dbReference type="GO" id="GO:0004519">
    <property type="term" value="F:endonuclease activity"/>
    <property type="evidence" value="ECO:0007669"/>
    <property type="project" value="UniProtKB-KW"/>
</dbReference>
<keyword evidence="2" id="KW-0540">Nuclease</keyword>
<dbReference type="PANTHER" id="PTHR37984:SF5">
    <property type="entry name" value="PROTEIN NYNRIN-LIKE"/>
    <property type="match status" value="1"/>
</dbReference>
<keyword evidence="4" id="KW-0695">RNA-directed DNA polymerase</keyword>
<dbReference type="OrthoDB" id="10058156at2759"/>
<dbReference type="SUPFAM" id="SSF56672">
    <property type="entry name" value="DNA/RNA polymerases"/>
    <property type="match status" value="1"/>
</dbReference>
<protein>
    <recommendedName>
        <fullName evidence="6">Reverse transcriptase/retrotransposon-derived protein RNase H-like domain-containing protein</fullName>
    </recommendedName>
</protein>
<feature type="non-terminal residue" evidence="7">
    <location>
        <position position="140"/>
    </location>
</feature>
<dbReference type="GO" id="GO:0003964">
    <property type="term" value="F:RNA-directed DNA polymerase activity"/>
    <property type="evidence" value="ECO:0007669"/>
    <property type="project" value="UniProtKB-KW"/>
</dbReference>
<dbReference type="EMBL" id="BGPR01227409">
    <property type="protein sequence ID" value="GBL61837.1"/>
    <property type="molecule type" value="Genomic_DNA"/>
</dbReference>
<reference evidence="7 8" key="1">
    <citation type="journal article" date="2019" name="Sci. Rep.">
        <title>Orb-weaving spider Araneus ventricosus genome elucidates the spidroin gene catalogue.</title>
        <authorList>
            <person name="Kono N."/>
            <person name="Nakamura H."/>
            <person name="Ohtoshi R."/>
            <person name="Moran D.A.P."/>
            <person name="Shinohara A."/>
            <person name="Yoshida Y."/>
            <person name="Fujiwara M."/>
            <person name="Mori M."/>
            <person name="Tomita M."/>
            <person name="Arakawa K."/>
        </authorList>
    </citation>
    <scope>NUCLEOTIDE SEQUENCE [LARGE SCALE GENOMIC DNA]</scope>
</reference>
<dbReference type="Gene3D" id="3.10.20.370">
    <property type="match status" value="1"/>
</dbReference>
<dbReference type="PANTHER" id="PTHR37984">
    <property type="entry name" value="PROTEIN CBG26694"/>
    <property type="match status" value="1"/>
</dbReference>
<dbReference type="InterPro" id="IPR041577">
    <property type="entry name" value="RT_RNaseH_2"/>
</dbReference>
<dbReference type="Proteomes" id="UP000499080">
    <property type="component" value="Unassembled WGS sequence"/>
</dbReference>
<evidence type="ECO:0000313" key="7">
    <source>
        <dbReference type="EMBL" id="GBL61837.1"/>
    </source>
</evidence>
<keyword evidence="8" id="KW-1185">Reference proteome</keyword>
<comment type="caution">
    <text evidence="7">The sequence shown here is derived from an EMBL/GenBank/DDBJ whole genome shotgun (WGS) entry which is preliminary data.</text>
</comment>
<evidence type="ECO:0000256" key="5">
    <source>
        <dbReference type="ARBA" id="ARBA00023268"/>
    </source>
</evidence>
<accession>A0A4Y1ZR22</accession>
<keyword evidence="5" id="KW-0511">Multifunctional enzyme</keyword>
<feature type="domain" description="Reverse transcriptase/retrotransposon-derived protein RNase H-like" evidence="6">
    <location>
        <begin position="2"/>
        <end position="92"/>
    </location>
</feature>
<name>A0A4Y1ZR22_ARAVE</name>
<evidence type="ECO:0000256" key="1">
    <source>
        <dbReference type="ARBA" id="ARBA00022695"/>
    </source>
</evidence>
<dbReference type="Pfam" id="PF17919">
    <property type="entry name" value="RT_RNaseH_2"/>
    <property type="match status" value="1"/>
</dbReference>